<feature type="compositionally biased region" description="Basic and acidic residues" evidence="1">
    <location>
        <begin position="26"/>
        <end position="37"/>
    </location>
</feature>
<dbReference type="PANTHER" id="PTHR34463">
    <property type="entry name" value="GLYCINE-RICH PROTEIN"/>
    <property type="match status" value="1"/>
</dbReference>
<accession>A0A6J1CDU6</accession>
<dbReference type="Proteomes" id="UP000504603">
    <property type="component" value="Unplaced"/>
</dbReference>
<dbReference type="AlphaFoldDB" id="A0A6J1CDU6"/>
<protein>
    <submittedName>
        <fullName evidence="4">WW domain-containing protein C660.06</fullName>
    </submittedName>
</protein>
<keyword evidence="3" id="KW-1185">Reference proteome</keyword>
<dbReference type="GeneID" id="111009813"/>
<sequence length="134" mass="12645">MVKIYVFVVLAAFVLLVVHASGRHVPGHDRSDDKDQTLELAPTPVADPPSSGGVREQKQIIFGGVGGFAGMGGFVGGLFPHLGFGGVGGIGKFGGIGGGTGIIPGGVGGIGGVGGGAGGVGGGVGGVGGGLPFP</sequence>
<feature type="region of interest" description="Disordered" evidence="1">
    <location>
        <begin position="25"/>
        <end position="54"/>
    </location>
</feature>
<organism evidence="3 4">
    <name type="scientific">Momordica charantia</name>
    <name type="common">Bitter gourd</name>
    <name type="synonym">Balsam pear</name>
    <dbReference type="NCBI Taxonomy" id="3673"/>
    <lineage>
        <taxon>Eukaryota</taxon>
        <taxon>Viridiplantae</taxon>
        <taxon>Streptophyta</taxon>
        <taxon>Embryophyta</taxon>
        <taxon>Tracheophyta</taxon>
        <taxon>Spermatophyta</taxon>
        <taxon>Magnoliopsida</taxon>
        <taxon>eudicotyledons</taxon>
        <taxon>Gunneridae</taxon>
        <taxon>Pentapetalae</taxon>
        <taxon>rosids</taxon>
        <taxon>fabids</taxon>
        <taxon>Cucurbitales</taxon>
        <taxon>Cucurbitaceae</taxon>
        <taxon>Momordiceae</taxon>
        <taxon>Momordica</taxon>
    </lineage>
</organism>
<dbReference type="KEGG" id="mcha:111009813"/>
<evidence type="ECO:0000256" key="1">
    <source>
        <dbReference type="SAM" id="MobiDB-lite"/>
    </source>
</evidence>
<evidence type="ECO:0000313" key="3">
    <source>
        <dbReference type="Proteomes" id="UP000504603"/>
    </source>
</evidence>
<feature type="signal peptide" evidence="2">
    <location>
        <begin position="1"/>
        <end position="22"/>
    </location>
</feature>
<dbReference type="RefSeq" id="XP_022138713.1">
    <property type="nucleotide sequence ID" value="XM_022283021.1"/>
</dbReference>
<dbReference type="PANTHER" id="PTHR34463:SF12">
    <property type="entry name" value="GLYCINE-RICH PROTEIN"/>
    <property type="match status" value="1"/>
</dbReference>
<reference evidence="4" key="1">
    <citation type="submission" date="2025-08" db="UniProtKB">
        <authorList>
            <consortium name="RefSeq"/>
        </authorList>
    </citation>
    <scope>IDENTIFICATION</scope>
    <source>
        <strain evidence="4">OHB3-1</strain>
    </source>
</reference>
<evidence type="ECO:0000256" key="2">
    <source>
        <dbReference type="SAM" id="SignalP"/>
    </source>
</evidence>
<feature type="chain" id="PRO_5026759380" evidence="2">
    <location>
        <begin position="23"/>
        <end position="134"/>
    </location>
</feature>
<evidence type="ECO:0000313" key="4">
    <source>
        <dbReference type="RefSeq" id="XP_022138713.1"/>
    </source>
</evidence>
<gene>
    <name evidence="4" type="primary">LOC111009813</name>
</gene>
<keyword evidence="2" id="KW-0732">Signal</keyword>
<name>A0A6J1CDU6_MOMCH</name>
<proteinExistence type="predicted"/>